<feature type="domain" description="HPt" evidence="4">
    <location>
        <begin position="382"/>
        <end position="486"/>
    </location>
</feature>
<evidence type="ECO:0000313" key="6">
    <source>
        <dbReference type="Proteomes" id="UP000253083"/>
    </source>
</evidence>
<accession>A0A395JLN1</accession>
<dbReference type="InterPro" id="IPR003594">
    <property type="entry name" value="HATPase_dom"/>
</dbReference>
<feature type="transmembrane region" description="Helical" evidence="3">
    <location>
        <begin position="193"/>
        <end position="211"/>
    </location>
</feature>
<dbReference type="CDD" id="cd00088">
    <property type="entry name" value="HPT"/>
    <property type="match status" value="1"/>
</dbReference>
<dbReference type="PANTHER" id="PTHR43395">
    <property type="entry name" value="SENSOR HISTIDINE KINASE CHEA"/>
    <property type="match status" value="1"/>
</dbReference>
<proteinExistence type="predicted"/>
<dbReference type="Pfam" id="PF01627">
    <property type="entry name" value="Hpt"/>
    <property type="match status" value="1"/>
</dbReference>
<dbReference type="Pfam" id="PF02518">
    <property type="entry name" value="HATPase_c"/>
    <property type="match status" value="1"/>
</dbReference>
<keyword evidence="6" id="KW-1185">Reference proteome</keyword>
<dbReference type="SMART" id="SM00387">
    <property type="entry name" value="HATPase_c"/>
    <property type="match status" value="1"/>
</dbReference>
<evidence type="ECO:0000256" key="1">
    <source>
        <dbReference type="ARBA" id="ARBA00023012"/>
    </source>
</evidence>
<name>A0A395JLN1_9GAMM</name>
<evidence type="ECO:0000313" key="5">
    <source>
        <dbReference type="EMBL" id="RBP51706.1"/>
    </source>
</evidence>
<reference evidence="5 6" key="1">
    <citation type="submission" date="2018-06" db="EMBL/GenBank/DDBJ databases">
        <title>Genomic Encyclopedia of Type Strains, Phase IV (KMG-IV): sequencing the most valuable type-strain genomes for metagenomic binning, comparative biology and taxonomic classification.</title>
        <authorList>
            <person name="Goeker M."/>
        </authorList>
    </citation>
    <scope>NUCLEOTIDE SEQUENCE [LARGE SCALE GENOMIC DNA]</scope>
    <source>
        <strain evidence="5 6">DSM 24032</strain>
    </source>
</reference>
<dbReference type="GO" id="GO:0004672">
    <property type="term" value="F:protein kinase activity"/>
    <property type="evidence" value="ECO:0007669"/>
    <property type="project" value="UniProtKB-ARBA"/>
</dbReference>
<dbReference type="PANTHER" id="PTHR43395:SF1">
    <property type="entry name" value="CHEMOTAXIS PROTEIN CHEA"/>
    <property type="match status" value="1"/>
</dbReference>
<keyword evidence="5" id="KW-0418">Kinase</keyword>
<keyword evidence="1" id="KW-0902">Two-component regulatory system</keyword>
<protein>
    <submittedName>
        <fullName evidence="5">Chemotaxis protein histidine kinase CheA</fullName>
    </submittedName>
</protein>
<dbReference type="Gene3D" id="3.30.450.20">
    <property type="entry name" value="PAS domain"/>
    <property type="match status" value="1"/>
</dbReference>
<dbReference type="InterPro" id="IPR036890">
    <property type="entry name" value="HATPase_C_sf"/>
</dbReference>
<evidence type="ECO:0000259" key="4">
    <source>
        <dbReference type="PROSITE" id="PS50894"/>
    </source>
</evidence>
<keyword evidence="2" id="KW-0597">Phosphoprotein</keyword>
<organism evidence="5 6">
    <name type="scientific">Arenicella xantha</name>
    <dbReference type="NCBI Taxonomy" id="644221"/>
    <lineage>
        <taxon>Bacteria</taxon>
        <taxon>Pseudomonadati</taxon>
        <taxon>Pseudomonadota</taxon>
        <taxon>Gammaproteobacteria</taxon>
        <taxon>Arenicellales</taxon>
        <taxon>Arenicellaceae</taxon>
        <taxon>Arenicella</taxon>
    </lineage>
</organism>
<dbReference type="SUPFAM" id="SSF47226">
    <property type="entry name" value="Histidine-containing phosphotransfer domain, HPT domain"/>
    <property type="match status" value="1"/>
</dbReference>
<dbReference type="EMBL" id="QNRT01000002">
    <property type="protein sequence ID" value="RBP51706.1"/>
    <property type="molecule type" value="Genomic_DNA"/>
</dbReference>
<comment type="caution">
    <text evidence="5">The sequence shown here is derived from an EMBL/GenBank/DDBJ whole genome shotgun (WGS) entry which is preliminary data.</text>
</comment>
<dbReference type="Gene3D" id="3.30.565.10">
    <property type="entry name" value="Histidine kinase-like ATPase, C-terminal domain"/>
    <property type="match status" value="1"/>
</dbReference>
<keyword evidence="3" id="KW-1133">Transmembrane helix</keyword>
<keyword evidence="5" id="KW-0808">Transferase</keyword>
<evidence type="ECO:0000256" key="3">
    <source>
        <dbReference type="SAM" id="Phobius"/>
    </source>
</evidence>
<evidence type="ECO:0000256" key="2">
    <source>
        <dbReference type="PROSITE-ProRule" id="PRU00110"/>
    </source>
</evidence>
<dbReference type="InterPro" id="IPR008207">
    <property type="entry name" value="Sig_transdc_His_kin_Hpt_dom"/>
</dbReference>
<dbReference type="Proteomes" id="UP000253083">
    <property type="component" value="Unassembled WGS sequence"/>
</dbReference>
<dbReference type="InParanoid" id="A0A395JLN1"/>
<sequence length="712" mass="80156">MLLNLFGKYRFLVVSIALFLIFDLGVLVLNFYTSGKIAQQTELINLAARQSTLSQQMSKATLYIKSQKLQQWVYQTGLEELREHYRTFGETLDALTNGGATSSPETGELIQIDAVVSSEGQRLLAATNQLWTGFDAVLAPLMVDTLITDQEILPASEFIARHNLELFKLMTALTDHFSHQAESQTTLLRRAQVVGISLATINFFVILFHFLKQLRTRDRRLELKQQESEQILASIDDGVFLVDKQFRIGQQYSSRVAEIFATERISGRRLGGFLRHYVSDKMARNALDYVALFFKDHVSPDLIADINPLKGVKTSITHADGKLVEKYLDFTFSPLQQDDGSEVLLVTVQDITDSILLREQAEQSESRVQGELAMFSQVLPIRAAELQGFIDQSLESFSSINQVLKAHRKQDDSDPHSLEQIMQTAHKVKGDAQAIGLKLVGDRVHLFEDNVALLLKTANRRPLSGEDILPLTVELKQLVEQVELIEDFCSRLKNYGIQYERLDARHDDTVHQPAINERWRGLTSMAKAFAKPRDVDVLVNFRGFDQALDIELENKLYPIAVQLIRNSIAHGLEAKPDRLMVCKPATGRIDLALSHDGHGRYRFVIEDDGRGFDYALIREQLIKQGDVAPEAVLSLSNSELIKWAFSSRFSTREVVDSLSGRGMGLPLVWQLSKELGARLKVRSVADEFSQFVFTFTWSSEPSTNGLLAAQVA</sequence>
<keyword evidence="3" id="KW-0472">Membrane</keyword>
<gene>
    <name evidence="5" type="ORF">DFR28_1021139</name>
</gene>
<dbReference type="GO" id="GO:0000160">
    <property type="term" value="P:phosphorelay signal transduction system"/>
    <property type="evidence" value="ECO:0007669"/>
    <property type="project" value="UniProtKB-KW"/>
</dbReference>
<keyword evidence="3" id="KW-0812">Transmembrane</keyword>
<dbReference type="PROSITE" id="PS50894">
    <property type="entry name" value="HPT"/>
    <property type="match status" value="1"/>
</dbReference>
<dbReference type="InterPro" id="IPR051315">
    <property type="entry name" value="Bact_Chemotaxis_CheA"/>
</dbReference>
<dbReference type="Gene3D" id="1.20.120.160">
    <property type="entry name" value="HPT domain"/>
    <property type="match status" value="1"/>
</dbReference>
<feature type="transmembrane region" description="Helical" evidence="3">
    <location>
        <begin position="12"/>
        <end position="32"/>
    </location>
</feature>
<dbReference type="OrthoDB" id="9803176at2"/>
<dbReference type="SUPFAM" id="SSF55874">
    <property type="entry name" value="ATPase domain of HSP90 chaperone/DNA topoisomerase II/histidine kinase"/>
    <property type="match status" value="1"/>
</dbReference>
<feature type="modified residue" description="Phosphohistidine" evidence="2">
    <location>
        <position position="426"/>
    </location>
</feature>
<dbReference type="AlphaFoldDB" id="A0A395JLN1"/>
<dbReference type="InterPro" id="IPR036641">
    <property type="entry name" value="HPT_dom_sf"/>
</dbReference>
<dbReference type="RefSeq" id="WP_113954451.1">
    <property type="nucleotide sequence ID" value="NZ_QNRT01000002.1"/>
</dbReference>